<organism evidence="2 3">
    <name type="scientific">Pristionchus mayeri</name>
    <dbReference type="NCBI Taxonomy" id="1317129"/>
    <lineage>
        <taxon>Eukaryota</taxon>
        <taxon>Metazoa</taxon>
        <taxon>Ecdysozoa</taxon>
        <taxon>Nematoda</taxon>
        <taxon>Chromadorea</taxon>
        <taxon>Rhabditida</taxon>
        <taxon>Rhabditina</taxon>
        <taxon>Diplogasteromorpha</taxon>
        <taxon>Diplogasteroidea</taxon>
        <taxon>Neodiplogasteridae</taxon>
        <taxon>Pristionchus</taxon>
    </lineage>
</organism>
<dbReference type="AlphaFoldDB" id="A0AAN5CF96"/>
<dbReference type="EMBL" id="BTRK01000003">
    <property type="protein sequence ID" value="GMR39756.1"/>
    <property type="molecule type" value="Genomic_DNA"/>
</dbReference>
<sequence length="137" mass="16022">FGYHPVGYYPTVIIRHLVPFYLTHHSFYIITSFCPRIVKFLLHSQNLKDHEKCPSSSTSSKRTPRRRWAENNVPPANRPGMLPMLLPCLKRAKEHRARFHMVNDIERYTDLVFLPKINALIDLLNRTIYFCSPAEAA</sequence>
<evidence type="ECO:0000313" key="2">
    <source>
        <dbReference type="EMBL" id="GMR39756.1"/>
    </source>
</evidence>
<dbReference type="Proteomes" id="UP001328107">
    <property type="component" value="Unassembled WGS sequence"/>
</dbReference>
<evidence type="ECO:0000256" key="1">
    <source>
        <dbReference type="SAM" id="MobiDB-lite"/>
    </source>
</evidence>
<reference evidence="3" key="1">
    <citation type="submission" date="2022-10" db="EMBL/GenBank/DDBJ databases">
        <title>Genome assembly of Pristionchus species.</title>
        <authorList>
            <person name="Yoshida K."/>
            <person name="Sommer R.J."/>
        </authorList>
    </citation>
    <scope>NUCLEOTIDE SEQUENCE [LARGE SCALE GENOMIC DNA]</scope>
    <source>
        <strain evidence="3">RS5460</strain>
    </source>
</reference>
<gene>
    <name evidence="2" type="ORF">PMAYCL1PPCAC_09951</name>
</gene>
<accession>A0AAN5CF96</accession>
<comment type="caution">
    <text evidence="2">The sequence shown here is derived from an EMBL/GenBank/DDBJ whole genome shotgun (WGS) entry which is preliminary data.</text>
</comment>
<protein>
    <submittedName>
        <fullName evidence="2">Uncharacterized protein</fullName>
    </submittedName>
</protein>
<proteinExistence type="predicted"/>
<name>A0AAN5CF96_9BILA</name>
<evidence type="ECO:0000313" key="3">
    <source>
        <dbReference type="Proteomes" id="UP001328107"/>
    </source>
</evidence>
<feature type="non-terminal residue" evidence="2">
    <location>
        <position position="1"/>
    </location>
</feature>
<feature type="region of interest" description="Disordered" evidence="1">
    <location>
        <begin position="49"/>
        <end position="74"/>
    </location>
</feature>
<keyword evidence="3" id="KW-1185">Reference proteome</keyword>